<protein>
    <submittedName>
        <fullName evidence="2">Uncharacterized protein</fullName>
    </submittedName>
</protein>
<name>A0A9D4IJL1_DREPO</name>
<feature type="coiled-coil region" evidence="1">
    <location>
        <begin position="235"/>
        <end position="269"/>
    </location>
</feature>
<dbReference type="GO" id="GO:0032580">
    <property type="term" value="C:Golgi cisterna membrane"/>
    <property type="evidence" value="ECO:0007669"/>
    <property type="project" value="TreeGrafter"/>
</dbReference>
<reference evidence="2" key="2">
    <citation type="submission" date="2020-11" db="EMBL/GenBank/DDBJ databases">
        <authorList>
            <person name="McCartney M.A."/>
            <person name="Auch B."/>
            <person name="Kono T."/>
            <person name="Mallez S."/>
            <person name="Becker A."/>
            <person name="Gohl D.M."/>
            <person name="Silverstein K.A.T."/>
            <person name="Koren S."/>
            <person name="Bechman K.B."/>
            <person name="Herman A."/>
            <person name="Abrahante J.E."/>
            <person name="Garbe J."/>
        </authorList>
    </citation>
    <scope>NUCLEOTIDE SEQUENCE</scope>
    <source>
        <strain evidence="2">Duluth1</strain>
        <tissue evidence="2">Whole animal</tissue>
    </source>
</reference>
<feature type="coiled-coil region" evidence="1">
    <location>
        <begin position="120"/>
        <end position="196"/>
    </location>
</feature>
<keyword evidence="1" id="KW-0175">Coiled coil</keyword>
<dbReference type="GO" id="GO:0005801">
    <property type="term" value="C:cis-Golgi network"/>
    <property type="evidence" value="ECO:0007669"/>
    <property type="project" value="TreeGrafter"/>
</dbReference>
<comment type="caution">
    <text evidence="2">The sequence shown here is derived from an EMBL/GenBank/DDBJ whole genome shotgun (WGS) entry which is preliminary data.</text>
</comment>
<dbReference type="PANTHER" id="PTHR10881">
    <property type="entry name" value="GOLGIN SUBFAMILY A MEMBER-RELATED"/>
    <property type="match status" value="1"/>
</dbReference>
<dbReference type="Proteomes" id="UP000828390">
    <property type="component" value="Unassembled WGS sequence"/>
</dbReference>
<evidence type="ECO:0000256" key="1">
    <source>
        <dbReference type="SAM" id="Coils"/>
    </source>
</evidence>
<reference evidence="2" key="1">
    <citation type="journal article" date="2019" name="bioRxiv">
        <title>The Genome of the Zebra Mussel, Dreissena polymorpha: A Resource for Invasive Species Research.</title>
        <authorList>
            <person name="McCartney M.A."/>
            <person name="Auch B."/>
            <person name="Kono T."/>
            <person name="Mallez S."/>
            <person name="Zhang Y."/>
            <person name="Obille A."/>
            <person name="Becker A."/>
            <person name="Abrahante J.E."/>
            <person name="Garbe J."/>
            <person name="Badalamenti J.P."/>
            <person name="Herman A."/>
            <person name="Mangelson H."/>
            <person name="Liachko I."/>
            <person name="Sullivan S."/>
            <person name="Sone E.D."/>
            <person name="Koren S."/>
            <person name="Silverstein K.A.T."/>
            <person name="Beckman K.B."/>
            <person name="Gohl D.M."/>
        </authorList>
    </citation>
    <scope>NUCLEOTIDE SEQUENCE</scope>
    <source>
        <strain evidence="2">Duluth1</strain>
        <tissue evidence="2">Whole animal</tissue>
    </source>
</reference>
<evidence type="ECO:0000313" key="2">
    <source>
        <dbReference type="EMBL" id="KAH3778011.1"/>
    </source>
</evidence>
<feature type="coiled-coil region" evidence="1">
    <location>
        <begin position="21"/>
        <end position="62"/>
    </location>
</feature>
<gene>
    <name evidence="2" type="ORF">DPMN_179464</name>
</gene>
<dbReference type="AlphaFoldDB" id="A0A9D4IJL1"/>
<dbReference type="EMBL" id="JAIWYP010000009">
    <property type="protein sequence ID" value="KAH3778011.1"/>
    <property type="molecule type" value="Genomic_DNA"/>
</dbReference>
<dbReference type="GO" id="GO:0007030">
    <property type="term" value="P:Golgi organization"/>
    <property type="evidence" value="ECO:0007669"/>
    <property type="project" value="TreeGrafter"/>
</dbReference>
<accession>A0A9D4IJL1</accession>
<organism evidence="2 3">
    <name type="scientific">Dreissena polymorpha</name>
    <name type="common">Zebra mussel</name>
    <name type="synonym">Mytilus polymorpha</name>
    <dbReference type="NCBI Taxonomy" id="45954"/>
    <lineage>
        <taxon>Eukaryota</taxon>
        <taxon>Metazoa</taxon>
        <taxon>Spiralia</taxon>
        <taxon>Lophotrochozoa</taxon>
        <taxon>Mollusca</taxon>
        <taxon>Bivalvia</taxon>
        <taxon>Autobranchia</taxon>
        <taxon>Heteroconchia</taxon>
        <taxon>Euheterodonta</taxon>
        <taxon>Imparidentia</taxon>
        <taxon>Neoheterodontei</taxon>
        <taxon>Myida</taxon>
        <taxon>Dreissenoidea</taxon>
        <taxon>Dreissenidae</taxon>
        <taxon>Dreissena</taxon>
    </lineage>
</organism>
<dbReference type="GO" id="GO:0000137">
    <property type="term" value="C:Golgi cis cisterna"/>
    <property type="evidence" value="ECO:0007669"/>
    <property type="project" value="TreeGrafter"/>
</dbReference>
<sequence>METIHKSPVGFEVKSGGHDDVMELESRNKELAALLAQHVQANEQLTAQNEQIRQHAVELQFQVERERSDHQQRFSQELGPIKEQLQVHIQTIGILVAEKTELQSQLAQALKISDQRLEEVEDLTSRLKTSKSRITDLERTLANSNLCSQKLEQSSKESAKEIDKLRLDVFKLNKSHEELKQNISEVQEKLKSKTSECSGVQASLAEVSKRLELAELYRQQLSSETDSGTRLVATVSQLQQECDSLTVQLNKCSEAMQQMTVERDQLSDQYTHYLNQFNEQIAQLTVQVSTHTT</sequence>
<dbReference type="Gene3D" id="1.10.287.1490">
    <property type="match status" value="1"/>
</dbReference>
<dbReference type="PANTHER" id="PTHR10881:SF46">
    <property type="entry name" value="GOLGIN SUBFAMILY A MEMBER 2"/>
    <property type="match status" value="1"/>
</dbReference>
<dbReference type="InterPro" id="IPR024858">
    <property type="entry name" value="GOLGA"/>
</dbReference>
<evidence type="ECO:0000313" key="3">
    <source>
        <dbReference type="Proteomes" id="UP000828390"/>
    </source>
</evidence>
<keyword evidence="3" id="KW-1185">Reference proteome</keyword>
<proteinExistence type="predicted"/>